<evidence type="ECO:0000313" key="7">
    <source>
        <dbReference type="Proteomes" id="UP000005384"/>
    </source>
</evidence>
<keyword evidence="4" id="KW-0175">Coiled coil</keyword>
<evidence type="ECO:0000256" key="2">
    <source>
        <dbReference type="ARBA" id="ARBA00022803"/>
    </source>
</evidence>
<feature type="transmembrane region" description="Helical" evidence="5">
    <location>
        <begin position="128"/>
        <end position="147"/>
    </location>
</feature>
<feature type="repeat" description="TPR" evidence="3">
    <location>
        <begin position="262"/>
        <end position="295"/>
    </location>
</feature>
<feature type="non-terminal residue" evidence="6">
    <location>
        <position position="1"/>
    </location>
</feature>
<evidence type="ECO:0008006" key="8">
    <source>
        <dbReference type="Google" id="ProtNLM"/>
    </source>
</evidence>
<dbReference type="RefSeq" id="WP_006779990.1">
    <property type="nucleotide sequence ID" value="NZ_JH379027.1"/>
</dbReference>
<proteinExistence type="predicted"/>
<accession>G5IET3</accession>
<dbReference type="Pfam" id="PF13174">
    <property type="entry name" value="TPR_6"/>
    <property type="match status" value="1"/>
</dbReference>
<dbReference type="Gene3D" id="1.25.40.10">
    <property type="entry name" value="Tetratricopeptide repeat domain"/>
    <property type="match status" value="2"/>
</dbReference>
<dbReference type="PANTHER" id="PTHR44943:SF8">
    <property type="entry name" value="TPR REPEAT-CONTAINING PROTEIN MJ0263"/>
    <property type="match status" value="1"/>
</dbReference>
<keyword evidence="2 3" id="KW-0802">TPR repeat</keyword>
<keyword evidence="7" id="KW-1185">Reference proteome</keyword>
<dbReference type="SUPFAM" id="SSF48452">
    <property type="entry name" value="TPR-like"/>
    <property type="match status" value="1"/>
</dbReference>
<evidence type="ECO:0000256" key="1">
    <source>
        <dbReference type="ARBA" id="ARBA00022737"/>
    </source>
</evidence>
<dbReference type="EMBL" id="ADLN01000039">
    <property type="protein sequence ID" value="EHI59997.1"/>
    <property type="molecule type" value="Genomic_DNA"/>
</dbReference>
<dbReference type="InterPro" id="IPR051685">
    <property type="entry name" value="Ycf3/AcsC/BcsC/TPR_MFPF"/>
</dbReference>
<dbReference type="Pfam" id="PF13432">
    <property type="entry name" value="TPR_16"/>
    <property type="match status" value="1"/>
</dbReference>
<name>G5IET3_9FIRM</name>
<dbReference type="AlphaFoldDB" id="G5IET3"/>
<comment type="caution">
    <text evidence="6">The sequence shown here is derived from an EMBL/GenBank/DDBJ whole genome shotgun (WGS) entry which is preliminary data.</text>
</comment>
<keyword evidence="5" id="KW-0472">Membrane</keyword>
<evidence type="ECO:0000256" key="4">
    <source>
        <dbReference type="SAM" id="Coils"/>
    </source>
</evidence>
<sequence>RLEVTSQNVKKYNQALVHAQNGSDDLAVLQLTRVVEVNPQFVKAHLVLALLYMNREDYTKAGRSLYKVLQIDKNNPKAQWYMSIVKANTGKADIEKKKLKNAFSHRQMQDDDIIIPPTYKENTGWQSVLNIIAGLVLGTAAFFFLVMPANTRALNQKHNQELLTISEQLNQKNLEIDSMKEEMASFQDERDAAKESLQSIVDSNGGELSQYQQVIQILKAYKDDNFEQAVRLYADLNPAVITDQGVQAVIGEIRGEMETEGYKVLETLGDTAAAAGDTAGALDYYQKSLNIYPDNPQVIFDMAVIYKNMEDKEKSNELFGQVIMNYSGTELAEKAREERGY</sequence>
<dbReference type="PANTHER" id="PTHR44943">
    <property type="entry name" value="CELLULOSE SYNTHASE OPERON PROTEIN C"/>
    <property type="match status" value="1"/>
</dbReference>
<dbReference type="SMART" id="SM00028">
    <property type="entry name" value="TPR"/>
    <property type="match status" value="3"/>
</dbReference>
<dbReference type="HOGENOM" id="CLU_045944_0_0_9"/>
<keyword evidence="1" id="KW-0677">Repeat</keyword>
<protein>
    <recommendedName>
        <fullName evidence="8">Tetratricopeptide repeat-like domain-containing protein</fullName>
    </recommendedName>
</protein>
<evidence type="ECO:0000256" key="3">
    <source>
        <dbReference type="PROSITE-ProRule" id="PRU00339"/>
    </source>
</evidence>
<gene>
    <name evidence="6" type="ORF">HMPREF9473_02010</name>
</gene>
<dbReference type="InterPro" id="IPR011990">
    <property type="entry name" value="TPR-like_helical_dom_sf"/>
</dbReference>
<dbReference type="Proteomes" id="UP000005384">
    <property type="component" value="Unassembled WGS sequence"/>
</dbReference>
<keyword evidence="5" id="KW-1133">Transmembrane helix</keyword>
<dbReference type="InterPro" id="IPR019734">
    <property type="entry name" value="TPR_rpt"/>
</dbReference>
<reference evidence="6 7" key="1">
    <citation type="submission" date="2011-08" db="EMBL/GenBank/DDBJ databases">
        <title>The Genome Sequence of Clostridium hathewayi WAL-18680.</title>
        <authorList>
            <consortium name="The Broad Institute Genome Sequencing Platform"/>
            <person name="Earl A."/>
            <person name="Ward D."/>
            <person name="Feldgarden M."/>
            <person name="Gevers D."/>
            <person name="Finegold S.M."/>
            <person name="Summanen P.H."/>
            <person name="Molitoris D.R."/>
            <person name="Song M."/>
            <person name="Daigneault M."/>
            <person name="Allen-Vercoe E."/>
            <person name="Young S.K."/>
            <person name="Zeng Q."/>
            <person name="Gargeya S."/>
            <person name="Fitzgerald M."/>
            <person name="Haas B."/>
            <person name="Abouelleil A."/>
            <person name="Alvarado L."/>
            <person name="Arachchi H.M."/>
            <person name="Berlin A."/>
            <person name="Brown A."/>
            <person name="Chapman S.B."/>
            <person name="Chen Z."/>
            <person name="Dunbar C."/>
            <person name="Freedman E."/>
            <person name="Gearin G."/>
            <person name="Gellesch M."/>
            <person name="Goldberg J."/>
            <person name="Griggs A."/>
            <person name="Gujja S."/>
            <person name="Heiman D."/>
            <person name="Howarth C."/>
            <person name="Larson L."/>
            <person name="Lui A."/>
            <person name="MacDonald P.J.P."/>
            <person name="Montmayeur A."/>
            <person name="Murphy C."/>
            <person name="Neiman D."/>
            <person name="Pearson M."/>
            <person name="Priest M."/>
            <person name="Roberts A."/>
            <person name="Saif S."/>
            <person name="Shea T."/>
            <person name="Shenoy N."/>
            <person name="Sisk P."/>
            <person name="Stolte C."/>
            <person name="Sykes S."/>
            <person name="Wortman J."/>
            <person name="Nusbaum C."/>
            <person name="Birren B."/>
        </authorList>
    </citation>
    <scope>NUCLEOTIDE SEQUENCE [LARGE SCALE GENOMIC DNA]</scope>
    <source>
        <strain evidence="6 7">WAL-18680</strain>
    </source>
</reference>
<organism evidence="6 7">
    <name type="scientific">Hungatella hathewayi WAL-18680</name>
    <dbReference type="NCBI Taxonomy" id="742737"/>
    <lineage>
        <taxon>Bacteria</taxon>
        <taxon>Bacillati</taxon>
        <taxon>Bacillota</taxon>
        <taxon>Clostridia</taxon>
        <taxon>Lachnospirales</taxon>
        <taxon>Lachnospiraceae</taxon>
        <taxon>Hungatella</taxon>
    </lineage>
</organism>
<dbReference type="PATRIC" id="fig|742737.3.peg.2033"/>
<feature type="coiled-coil region" evidence="4">
    <location>
        <begin position="155"/>
        <end position="196"/>
    </location>
</feature>
<evidence type="ECO:0000256" key="5">
    <source>
        <dbReference type="SAM" id="Phobius"/>
    </source>
</evidence>
<dbReference type="PROSITE" id="PS50005">
    <property type="entry name" value="TPR"/>
    <property type="match status" value="2"/>
</dbReference>
<feature type="repeat" description="TPR" evidence="3">
    <location>
        <begin position="42"/>
        <end position="75"/>
    </location>
</feature>
<evidence type="ECO:0000313" key="6">
    <source>
        <dbReference type="EMBL" id="EHI59997.1"/>
    </source>
</evidence>
<keyword evidence="5" id="KW-0812">Transmembrane</keyword>